<dbReference type="PANTHER" id="PTHR46572">
    <property type="entry name" value="RHO1 GDP-GTP EXCHANGE PROTEIN 1-RELATED"/>
    <property type="match status" value="1"/>
</dbReference>
<reference evidence="2" key="1">
    <citation type="submission" date="2021-06" db="EMBL/GenBank/DDBJ databases">
        <authorList>
            <person name="Kallberg Y."/>
            <person name="Tangrot J."/>
            <person name="Rosling A."/>
        </authorList>
    </citation>
    <scope>NUCLEOTIDE SEQUENCE</scope>
    <source>
        <strain evidence="2">IN212</strain>
    </source>
</reference>
<evidence type="ECO:0000256" key="1">
    <source>
        <dbReference type="SAM" id="MobiDB-lite"/>
    </source>
</evidence>
<keyword evidence="3" id="KW-1185">Reference proteome</keyword>
<dbReference type="InterPro" id="IPR052233">
    <property type="entry name" value="Rho-type_GEFs"/>
</dbReference>
<name>A0A9N9P5C4_9GLOM</name>
<accession>A0A9N9P5C4</accession>
<dbReference type="AlphaFoldDB" id="A0A9N9P5C4"/>
<protein>
    <submittedName>
        <fullName evidence="2">6174_t:CDS:1</fullName>
    </submittedName>
</protein>
<dbReference type="Proteomes" id="UP000789396">
    <property type="component" value="Unassembled WGS sequence"/>
</dbReference>
<feature type="non-terminal residue" evidence="2">
    <location>
        <position position="97"/>
    </location>
</feature>
<sequence length="97" mass="10717">PSPPSAGSDASSAPSSPSSYIGKQHAPIVYPALLSKVADAFRSRMILTNRMKDNLEYKDCFDGREAVDRKLWIHTVLPEIANSVSETEKKRQEAINE</sequence>
<comment type="caution">
    <text evidence="2">The sequence shown here is derived from an EMBL/GenBank/DDBJ whole genome shotgun (WGS) entry which is preliminary data.</text>
</comment>
<dbReference type="OrthoDB" id="3268585at2759"/>
<dbReference type="PANTHER" id="PTHR46572:SF2">
    <property type="entry name" value="RHO1 GDP-GTP EXCHANGE PROTEIN 1-RELATED"/>
    <property type="match status" value="1"/>
</dbReference>
<evidence type="ECO:0000313" key="2">
    <source>
        <dbReference type="EMBL" id="CAG8788879.1"/>
    </source>
</evidence>
<feature type="region of interest" description="Disordered" evidence="1">
    <location>
        <begin position="1"/>
        <end position="21"/>
    </location>
</feature>
<feature type="compositionally biased region" description="Low complexity" evidence="1">
    <location>
        <begin position="1"/>
        <end position="19"/>
    </location>
</feature>
<dbReference type="EMBL" id="CAJVPZ010059274">
    <property type="protein sequence ID" value="CAG8788879.1"/>
    <property type="molecule type" value="Genomic_DNA"/>
</dbReference>
<feature type="non-terminal residue" evidence="2">
    <location>
        <position position="1"/>
    </location>
</feature>
<evidence type="ECO:0000313" key="3">
    <source>
        <dbReference type="Proteomes" id="UP000789396"/>
    </source>
</evidence>
<organism evidence="2 3">
    <name type="scientific">Racocetra fulgida</name>
    <dbReference type="NCBI Taxonomy" id="60492"/>
    <lineage>
        <taxon>Eukaryota</taxon>
        <taxon>Fungi</taxon>
        <taxon>Fungi incertae sedis</taxon>
        <taxon>Mucoromycota</taxon>
        <taxon>Glomeromycotina</taxon>
        <taxon>Glomeromycetes</taxon>
        <taxon>Diversisporales</taxon>
        <taxon>Gigasporaceae</taxon>
        <taxon>Racocetra</taxon>
    </lineage>
</organism>
<proteinExistence type="predicted"/>
<gene>
    <name evidence="2" type="ORF">RFULGI_LOCUS16544</name>
</gene>